<dbReference type="InterPro" id="IPR001131">
    <property type="entry name" value="Peptidase_M24B_aminopep-P_CS"/>
</dbReference>
<dbReference type="InterPro" id="IPR000994">
    <property type="entry name" value="Pept_M24"/>
</dbReference>
<keyword evidence="2" id="KW-0378">Hydrolase</keyword>
<dbReference type="InterPro" id="IPR029149">
    <property type="entry name" value="Creatin/AminoP/Spt16_N"/>
</dbReference>
<accession>A0A0R1JSJ4</accession>
<reference evidence="6 7" key="1">
    <citation type="journal article" date="2015" name="Genome Announc.">
        <title>Expanding the biotechnology potential of lactobacilli through comparative genomics of 213 strains and associated genera.</title>
        <authorList>
            <person name="Sun Z."/>
            <person name="Harris H.M."/>
            <person name="McCann A."/>
            <person name="Guo C."/>
            <person name="Argimon S."/>
            <person name="Zhang W."/>
            <person name="Yang X."/>
            <person name="Jeffery I.B."/>
            <person name="Cooney J.C."/>
            <person name="Kagawa T.F."/>
            <person name="Liu W."/>
            <person name="Song Y."/>
            <person name="Salvetti E."/>
            <person name="Wrobel A."/>
            <person name="Rasinkangas P."/>
            <person name="Parkhill J."/>
            <person name="Rea M.C."/>
            <person name="O'Sullivan O."/>
            <person name="Ritari J."/>
            <person name="Douillard F.P."/>
            <person name="Paul Ross R."/>
            <person name="Yang R."/>
            <person name="Briner A.E."/>
            <person name="Felis G.E."/>
            <person name="de Vos W.M."/>
            <person name="Barrangou R."/>
            <person name="Klaenhammer T.R."/>
            <person name="Caufield P.W."/>
            <person name="Cui Y."/>
            <person name="Zhang H."/>
            <person name="O'Toole P.W."/>
        </authorList>
    </citation>
    <scope>NUCLEOTIDE SEQUENCE [LARGE SCALE GENOMIC DNA]</scope>
    <source>
        <strain evidence="6 7">JCM 17158</strain>
    </source>
</reference>
<feature type="domain" description="Creatinase N-terminal" evidence="5">
    <location>
        <begin position="5"/>
        <end position="127"/>
    </location>
</feature>
<dbReference type="AlphaFoldDB" id="A0A0R1JSJ4"/>
<dbReference type="PANTHER" id="PTHR46112:SF3">
    <property type="entry name" value="AMINOPEPTIDASE YPDF"/>
    <property type="match status" value="1"/>
</dbReference>
<dbReference type="InterPro" id="IPR036005">
    <property type="entry name" value="Creatinase/aminopeptidase-like"/>
</dbReference>
<comment type="similarity">
    <text evidence="3">Belongs to the peptidase M24B family.</text>
</comment>
<dbReference type="InterPro" id="IPR050659">
    <property type="entry name" value="Peptidase_M24B"/>
</dbReference>
<dbReference type="PROSITE" id="PS00491">
    <property type="entry name" value="PROLINE_PEPTIDASE"/>
    <property type="match status" value="1"/>
</dbReference>
<dbReference type="CDD" id="cd01092">
    <property type="entry name" value="APP-like"/>
    <property type="match status" value="1"/>
</dbReference>
<evidence type="ECO:0000259" key="5">
    <source>
        <dbReference type="Pfam" id="PF01321"/>
    </source>
</evidence>
<dbReference type="InterPro" id="IPR000587">
    <property type="entry name" value="Creatinase_N"/>
</dbReference>
<dbReference type="Pfam" id="PF00557">
    <property type="entry name" value="Peptidase_M24"/>
    <property type="match status" value="1"/>
</dbReference>
<feature type="domain" description="Peptidase M24" evidence="4">
    <location>
        <begin position="135"/>
        <end position="338"/>
    </location>
</feature>
<evidence type="ECO:0000256" key="3">
    <source>
        <dbReference type="RuleBase" id="RU000590"/>
    </source>
</evidence>
<evidence type="ECO:0000259" key="4">
    <source>
        <dbReference type="Pfam" id="PF00557"/>
    </source>
</evidence>
<keyword evidence="1 3" id="KW-0479">Metal-binding</keyword>
<comment type="caution">
    <text evidence="6">The sequence shown here is derived from an EMBL/GenBank/DDBJ whole genome shotgun (WGS) entry which is preliminary data.</text>
</comment>
<dbReference type="Pfam" id="PF01321">
    <property type="entry name" value="Creatinase_N"/>
    <property type="match status" value="1"/>
</dbReference>
<dbReference type="STRING" id="1291734.FD02_GL000889"/>
<name>A0A0R1JSJ4_9LACO</name>
<keyword evidence="7" id="KW-1185">Reference proteome</keyword>
<evidence type="ECO:0000313" key="7">
    <source>
        <dbReference type="Proteomes" id="UP000051804"/>
    </source>
</evidence>
<evidence type="ECO:0000256" key="1">
    <source>
        <dbReference type="ARBA" id="ARBA00022723"/>
    </source>
</evidence>
<dbReference type="GO" id="GO:0016787">
    <property type="term" value="F:hydrolase activity"/>
    <property type="evidence" value="ECO:0007669"/>
    <property type="project" value="UniProtKB-KW"/>
</dbReference>
<dbReference type="EMBL" id="AZDJ01000001">
    <property type="protein sequence ID" value="KRK74288.1"/>
    <property type="molecule type" value="Genomic_DNA"/>
</dbReference>
<dbReference type="SUPFAM" id="SSF55920">
    <property type="entry name" value="Creatinase/aminopeptidase"/>
    <property type="match status" value="1"/>
</dbReference>
<dbReference type="PATRIC" id="fig|1291734.4.peg.916"/>
<proteinExistence type="inferred from homology"/>
<evidence type="ECO:0000313" key="6">
    <source>
        <dbReference type="EMBL" id="KRK74288.1"/>
    </source>
</evidence>
<protein>
    <submittedName>
        <fullName evidence="6">Xaa-Pro dipeptidase</fullName>
    </submittedName>
</protein>
<evidence type="ECO:0000256" key="2">
    <source>
        <dbReference type="ARBA" id="ARBA00022801"/>
    </source>
</evidence>
<dbReference type="Gene3D" id="3.40.350.10">
    <property type="entry name" value="Creatinase/prolidase N-terminal domain"/>
    <property type="match status" value="1"/>
</dbReference>
<dbReference type="GO" id="GO:0046872">
    <property type="term" value="F:metal ion binding"/>
    <property type="evidence" value="ECO:0007669"/>
    <property type="project" value="UniProtKB-KW"/>
</dbReference>
<sequence>MAMTRLSKLQAKIQASDLDGLLVTDPVNVGYLTGFTGDESGLLVGETGAWFITDSRFTTQAKQQVTNATLVIHTHGVLRKAAELADDQGMQAVGFESEYMTFADYQKLGAQCSWNPTTNLVASLREVKDDEEIAKINQAIAIAEAGYQHVLETIHAGQTELAVATDLDFFMRGLGASGTSFDTIVASGARSAMPHGAATDKVIEAGDVITLDWGCIYDGYMSDLTRTFAVGTPDDRISEIYRIVYAANQAVTKLMAPGVTGRQLNDCAHNFIDEAGYGQYFGHGTGHGIGLSIHEGPGAWNGYLDVPQVAGNVETNEPGIYLPGIGGVRIEDDLLVTETGNEVLSTPAPKEILVVGE</sequence>
<dbReference type="Proteomes" id="UP000051804">
    <property type="component" value="Unassembled WGS sequence"/>
</dbReference>
<dbReference type="Gene3D" id="3.90.230.10">
    <property type="entry name" value="Creatinase/methionine aminopeptidase superfamily"/>
    <property type="match status" value="1"/>
</dbReference>
<dbReference type="PANTHER" id="PTHR46112">
    <property type="entry name" value="AMINOPEPTIDASE"/>
    <property type="match status" value="1"/>
</dbReference>
<gene>
    <name evidence="6" type="ORF">FD02_GL000889</name>
</gene>
<organism evidence="6 7">
    <name type="scientific">Lacticaseibacillus nasuensis JCM 17158</name>
    <dbReference type="NCBI Taxonomy" id="1291734"/>
    <lineage>
        <taxon>Bacteria</taxon>
        <taxon>Bacillati</taxon>
        <taxon>Bacillota</taxon>
        <taxon>Bacilli</taxon>
        <taxon>Lactobacillales</taxon>
        <taxon>Lactobacillaceae</taxon>
        <taxon>Lacticaseibacillus</taxon>
    </lineage>
</organism>
<dbReference type="SUPFAM" id="SSF53092">
    <property type="entry name" value="Creatinase/prolidase N-terminal domain"/>
    <property type="match status" value="1"/>
</dbReference>